<name>A0A9X2AMX6_9BURK</name>
<keyword evidence="2" id="KW-0804">Transcription</keyword>
<dbReference type="InterPro" id="IPR013196">
    <property type="entry name" value="HTH_11"/>
</dbReference>
<dbReference type="PIRSF" id="PIRSF016838">
    <property type="entry name" value="PafC"/>
    <property type="match status" value="1"/>
</dbReference>
<feature type="domain" description="HTH deoR-type" evidence="3">
    <location>
        <begin position="4"/>
        <end position="62"/>
    </location>
</feature>
<dbReference type="InterPro" id="IPR051534">
    <property type="entry name" value="CBASS_pafABC_assoc_protein"/>
</dbReference>
<keyword evidence="5" id="KW-1185">Reference proteome</keyword>
<dbReference type="GO" id="GO:0003700">
    <property type="term" value="F:DNA-binding transcription factor activity"/>
    <property type="evidence" value="ECO:0007669"/>
    <property type="project" value="InterPro"/>
</dbReference>
<dbReference type="PROSITE" id="PS51000">
    <property type="entry name" value="HTH_DEOR_2"/>
    <property type="match status" value="1"/>
</dbReference>
<accession>A0A9X2AMX6</accession>
<organism evidence="4 5">
    <name type="scientific">Variovorax terrae</name>
    <dbReference type="NCBI Taxonomy" id="2923278"/>
    <lineage>
        <taxon>Bacteria</taxon>
        <taxon>Pseudomonadati</taxon>
        <taxon>Pseudomonadota</taxon>
        <taxon>Betaproteobacteria</taxon>
        <taxon>Burkholderiales</taxon>
        <taxon>Comamonadaceae</taxon>
        <taxon>Variovorax</taxon>
    </lineage>
</organism>
<dbReference type="Proteomes" id="UP001139447">
    <property type="component" value="Unassembled WGS sequence"/>
</dbReference>
<dbReference type="PROSITE" id="PS52050">
    <property type="entry name" value="WYL"/>
    <property type="match status" value="1"/>
</dbReference>
<dbReference type="PANTHER" id="PTHR34580:SF3">
    <property type="entry name" value="PROTEIN PAFB"/>
    <property type="match status" value="1"/>
</dbReference>
<dbReference type="Gene3D" id="1.10.10.10">
    <property type="entry name" value="Winged helix-like DNA-binding domain superfamily/Winged helix DNA-binding domain"/>
    <property type="match status" value="1"/>
</dbReference>
<evidence type="ECO:0000313" key="5">
    <source>
        <dbReference type="Proteomes" id="UP001139447"/>
    </source>
</evidence>
<sequence length="325" mass="36180">MYSPTTRVLTVLELLQAHGALSGPELARRLEVDGRTLRRYIARLEDLGIPVVAERGRYGAYRLMPGFKLPPMMFTDDEALALSMGLLAVRGLGLADAAPAVQSAQAKLERVMPEPLRRRVRALGETVRLDLSQPEPAADNAVLLALSAAAHEHQRVRLAYRSAQGEASQREVDPYGLAWRAGRWYMAGWCHLRGGLRSFRLDRVQQVEPLQAHFSAPADFDAVRHVALGIASLPRAIGIQVLLKTDLPTAREELFDAIGLFQPCEGGVLLHSQADDLDWYARQLARLSFEVEVRQPDELHAALRRCAQRLLQWAEAGQPQPQRAW</sequence>
<evidence type="ECO:0000313" key="4">
    <source>
        <dbReference type="EMBL" id="MCJ0761782.1"/>
    </source>
</evidence>
<evidence type="ECO:0000259" key="3">
    <source>
        <dbReference type="PROSITE" id="PS51000"/>
    </source>
</evidence>
<dbReference type="Pfam" id="PF13280">
    <property type="entry name" value="WYL"/>
    <property type="match status" value="1"/>
</dbReference>
<proteinExistence type="predicted"/>
<gene>
    <name evidence="4" type="ORF">MMF98_01040</name>
</gene>
<dbReference type="PANTHER" id="PTHR34580">
    <property type="match status" value="1"/>
</dbReference>
<protein>
    <submittedName>
        <fullName evidence="4">YafY family transcriptional regulator</fullName>
    </submittedName>
</protein>
<dbReference type="RefSeq" id="WP_243303238.1">
    <property type="nucleotide sequence ID" value="NZ_JALGBI010000001.1"/>
</dbReference>
<dbReference type="InterPro" id="IPR026881">
    <property type="entry name" value="WYL_dom"/>
</dbReference>
<evidence type="ECO:0000256" key="2">
    <source>
        <dbReference type="ARBA" id="ARBA00023163"/>
    </source>
</evidence>
<reference evidence="4" key="1">
    <citation type="submission" date="2022-03" db="EMBL/GenBank/DDBJ databases">
        <authorList>
            <person name="Woo C.Y."/>
        </authorList>
    </citation>
    <scope>NUCLEOTIDE SEQUENCE</scope>
    <source>
        <strain evidence="4">CYS-02</strain>
    </source>
</reference>
<dbReference type="SUPFAM" id="SSF46785">
    <property type="entry name" value="Winged helix' DNA-binding domain"/>
    <property type="match status" value="1"/>
</dbReference>
<dbReference type="EMBL" id="JALGBI010000001">
    <property type="protein sequence ID" value="MCJ0761782.1"/>
    <property type="molecule type" value="Genomic_DNA"/>
</dbReference>
<comment type="caution">
    <text evidence="4">The sequence shown here is derived from an EMBL/GenBank/DDBJ whole genome shotgun (WGS) entry which is preliminary data.</text>
</comment>
<dbReference type="InterPro" id="IPR028349">
    <property type="entry name" value="PafC-like"/>
</dbReference>
<keyword evidence="1" id="KW-0805">Transcription regulation</keyword>
<dbReference type="InterPro" id="IPR001034">
    <property type="entry name" value="DeoR_HTH"/>
</dbReference>
<dbReference type="AlphaFoldDB" id="A0A9X2AMX6"/>
<dbReference type="InterPro" id="IPR036390">
    <property type="entry name" value="WH_DNA-bd_sf"/>
</dbReference>
<evidence type="ECO:0000256" key="1">
    <source>
        <dbReference type="ARBA" id="ARBA00023015"/>
    </source>
</evidence>
<dbReference type="InterPro" id="IPR057727">
    <property type="entry name" value="WCX_dom"/>
</dbReference>
<dbReference type="Pfam" id="PF08279">
    <property type="entry name" value="HTH_11"/>
    <property type="match status" value="1"/>
</dbReference>
<dbReference type="InterPro" id="IPR036388">
    <property type="entry name" value="WH-like_DNA-bd_sf"/>
</dbReference>
<dbReference type="Pfam" id="PF25583">
    <property type="entry name" value="WCX"/>
    <property type="match status" value="1"/>
</dbReference>